<evidence type="ECO:0000313" key="1">
    <source>
        <dbReference type="EMBL" id="KAF0755732.1"/>
    </source>
</evidence>
<keyword evidence="2" id="KW-1185">Reference proteome</keyword>
<name>A0A6G0YGT3_APHCR</name>
<keyword evidence="1" id="KW-0540">Nuclease</keyword>
<dbReference type="Proteomes" id="UP000478052">
    <property type="component" value="Unassembled WGS sequence"/>
</dbReference>
<dbReference type="GO" id="GO:0004527">
    <property type="term" value="F:exonuclease activity"/>
    <property type="evidence" value="ECO:0007669"/>
    <property type="project" value="UniProtKB-KW"/>
</dbReference>
<dbReference type="AlphaFoldDB" id="A0A6G0YGT3"/>
<reference evidence="1 2" key="1">
    <citation type="submission" date="2019-08" db="EMBL/GenBank/DDBJ databases">
        <title>Whole genome of Aphis craccivora.</title>
        <authorList>
            <person name="Voronova N.V."/>
            <person name="Shulinski R.S."/>
            <person name="Bandarenka Y.V."/>
            <person name="Zhorov D.G."/>
            <person name="Warner D."/>
        </authorList>
    </citation>
    <scope>NUCLEOTIDE SEQUENCE [LARGE SCALE GENOMIC DNA]</scope>
    <source>
        <strain evidence="1">180601</strain>
        <tissue evidence="1">Whole Body</tissue>
    </source>
</reference>
<dbReference type="EMBL" id="VUJU01004038">
    <property type="protein sequence ID" value="KAF0755732.1"/>
    <property type="molecule type" value="Genomic_DNA"/>
</dbReference>
<evidence type="ECO:0000313" key="2">
    <source>
        <dbReference type="Proteomes" id="UP000478052"/>
    </source>
</evidence>
<gene>
    <name evidence="1" type="ORF">FWK35_00027070</name>
</gene>
<keyword evidence="1" id="KW-0378">Hydrolase</keyword>
<comment type="caution">
    <text evidence="1">The sequence shown here is derived from an EMBL/GenBank/DDBJ whole genome shotgun (WGS) entry which is preliminary data.</text>
</comment>
<protein>
    <submittedName>
        <fullName evidence="1">Endo/exonuclease/phosphatase domain-containing protein</fullName>
    </submittedName>
</protein>
<proteinExistence type="predicted"/>
<organism evidence="1 2">
    <name type="scientific">Aphis craccivora</name>
    <name type="common">Cowpea aphid</name>
    <dbReference type="NCBI Taxonomy" id="307492"/>
    <lineage>
        <taxon>Eukaryota</taxon>
        <taxon>Metazoa</taxon>
        <taxon>Ecdysozoa</taxon>
        <taxon>Arthropoda</taxon>
        <taxon>Hexapoda</taxon>
        <taxon>Insecta</taxon>
        <taxon>Pterygota</taxon>
        <taxon>Neoptera</taxon>
        <taxon>Paraneoptera</taxon>
        <taxon>Hemiptera</taxon>
        <taxon>Sternorrhyncha</taxon>
        <taxon>Aphidomorpha</taxon>
        <taxon>Aphidoidea</taxon>
        <taxon>Aphididae</taxon>
        <taxon>Aphidini</taxon>
        <taxon>Aphis</taxon>
        <taxon>Aphis</taxon>
    </lineage>
</organism>
<feature type="non-terminal residue" evidence="1">
    <location>
        <position position="1"/>
    </location>
</feature>
<keyword evidence="1" id="KW-0269">Exonuclease</keyword>
<accession>A0A6G0YGT3</accession>
<sequence>LAIGKINIKNKNKTIPWWNKECNTAIKADKKIFKQIQKTKSIDNHIALKKFRAQAKFITKKIKTESWQKYTNSINSNTSSTEMWNKIKSIK</sequence>